<dbReference type="Proteomes" id="UP000317835">
    <property type="component" value="Chromosome"/>
</dbReference>
<evidence type="ECO:0000313" key="2">
    <source>
        <dbReference type="Proteomes" id="UP000317835"/>
    </source>
</evidence>
<evidence type="ECO:0000313" key="1">
    <source>
        <dbReference type="EMBL" id="QDV37562.1"/>
    </source>
</evidence>
<proteinExistence type="predicted"/>
<organism evidence="1 2">
    <name type="scientific">Tautonia plasticadhaerens</name>
    <dbReference type="NCBI Taxonomy" id="2527974"/>
    <lineage>
        <taxon>Bacteria</taxon>
        <taxon>Pseudomonadati</taxon>
        <taxon>Planctomycetota</taxon>
        <taxon>Planctomycetia</taxon>
        <taxon>Isosphaerales</taxon>
        <taxon>Isosphaeraceae</taxon>
        <taxon>Tautonia</taxon>
    </lineage>
</organism>
<protein>
    <submittedName>
        <fullName evidence="1">Uncharacterized protein</fullName>
    </submittedName>
</protein>
<gene>
    <name evidence="1" type="ORF">ElP_55020</name>
</gene>
<keyword evidence="2" id="KW-1185">Reference proteome</keyword>
<reference evidence="1 2" key="1">
    <citation type="submission" date="2019-02" db="EMBL/GenBank/DDBJ databases">
        <title>Deep-cultivation of Planctomycetes and their phenomic and genomic characterization uncovers novel biology.</title>
        <authorList>
            <person name="Wiegand S."/>
            <person name="Jogler M."/>
            <person name="Boedeker C."/>
            <person name="Pinto D."/>
            <person name="Vollmers J."/>
            <person name="Rivas-Marin E."/>
            <person name="Kohn T."/>
            <person name="Peeters S.H."/>
            <person name="Heuer A."/>
            <person name="Rast P."/>
            <person name="Oberbeckmann S."/>
            <person name="Bunk B."/>
            <person name="Jeske O."/>
            <person name="Meyerdierks A."/>
            <person name="Storesund J.E."/>
            <person name="Kallscheuer N."/>
            <person name="Luecker S."/>
            <person name="Lage O.M."/>
            <person name="Pohl T."/>
            <person name="Merkel B.J."/>
            <person name="Hornburger P."/>
            <person name="Mueller R.-W."/>
            <person name="Bruemmer F."/>
            <person name="Labrenz M."/>
            <person name="Spormann A.M."/>
            <person name="Op den Camp H."/>
            <person name="Overmann J."/>
            <person name="Amann R."/>
            <person name="Jetten M.S.M."/>
            <person name="Mascher T."/>
            <person name="Medema M.H."/>
            <person name="Devos D.P."/>
            <person name="Kaster A.-K."/>
            <person name="Ovreas L."/>
            <person name="Rohde M."/>
            <person name="Galperin M.Y."/>
            <person name="Jogler C."/>
        </authorList>
    </citation>
    <scope>NUCLEOTIDE SEQUENCE [LARGE SCALE GENOMIC DNA]</scope>
    <source>
        <strain evidence="1 2">ElP</strain>
    </source>
</reference>
<dbReference type="KEGG" id="tpla:ElP_55020"/>
<dbReference type="AlphaFoldDB" id="A0A518H9M1"/>
<dbReference type="EMBL" id="CP036426">
    <property type="protein sequence ID" value="QDV37562.1"/>
    <property type="molecule type" value="Genomic_DNA"/>
</dbReference>
<name>A0A518H9M1_9BACT</name>
<sequence length="130" mass="14976">MSAEEYRRQNGLASDADILPHLDEPYRRWIIAARRRTRALLGGGSLGQAAAVRIAVDETDDFELPSIRAQRRIAKLQAGCRMLIEYRDFEIKTINRRGIWFYEAESLGIRARILDDLLDMIDDELAWLEA</sequence>
<accession>A0A518H9M1</accession>